<reference evidence="2 3" key="1">
    <citation type="journal article" date="2015" name="Genome Biol. Evol.">
        <title>Comparative Genomics of a Bacterivorous Green Alga Reveals Evolutionary Causalities and Consequences of Phago-Mixotrophic Mode of Nutrition.</title>
        <authorList>
            <person name="Burns J.A."/>
            <person name="Paasch A."/>
            <person name="Narechania A."/>
            <person name="Kim E."/>
        </authorList>
    </citation>
    <scope>NUCLEOTIDE SEQUENCE [LARGE SCALE GENOMIC DNA]</scope>
    <source>
        <strain evidence="2 3">PLY_AMNH</strain>
    </source>
</reference>
<organism evidence="2 3">
    <name type="scientific">Cymbomonas tetramitiformis</name>
    <dbReference type="NCBI Taxonomy" id="36881"/>
    <lineage>
        <taxon>Eukaryota</taxon>
        <taxon>Viridiplantae</taxon>
        <taxon>Chlorophyta</taxon>
        <taxon>Pyramimonadophyceae</taxon>
        <taxon>Pyramimonadales</taxon>
        <taxon>Pyramimonadaceae</taxon>
        <taxon>Cymbomonas</taxon>
    </lineage>
</organism>
<name>A0AAE0L182_9CHLO</name>
<gene>
    <name evidence="2" type="ORF">CYMTET_23310</name>
</gene>
<feature type="region of interest" description="Disordered" evidence="1">
    <location>
        <begin position="33"/>
        <end position="53"/>
    </location>
</feature>
<keyword evidence="3" id="KW-1185">Reference proteome</keyword>
<feature type="region of interest" description="Disordered" evidence="1">
    <location>
        <begin position="295"/>
        <end position="386"/>
    </location>
</feature>
<comment type="caution">
    <text evidence="2">The sequence shown here is derived from an EMBL/GenBank/DDBJ whole genome shotgun (WGS) entry which is preliminary data.</text>
</comment>
<protein>
    <submittedName>
        <fullName evidence="2">Uncharacterized protein</fullName>
    </submittedName>
</protein>
<proteinExistence type="predicted"/>
<evidence type="ECO:0000313" key="3">
    <source>
        <dbReference type="Proteomes" id="UP001190700"/>
    </source>
</evidence>
<dbReference type="AlphaFoldDB" id="A0AAE0L182"/>
<evidence type="ECO:0000313" key="2">
    <source>
        <dbReference type="EMBL" id="KAK3268172.1"/>
    </source>
</evidence>
<sequence>MKPTHIWTNAAPSVPLLQCTHATPCPARATLGEHENTAQEGSEKLEAARSEWREGTEWEVAAAVREEAETARVACAERKEALEEAREVAEALENAEGNCRRRGARPSGATPGVETPLASVVCGSKRGPAGSPDAAPTCRGRWRPSIRRDTAMDEASVVQLAMRSYAVLSMREDFRLPLLNNGSVRLLGEFLRQPPGGPAARNRTAMLDAYASALVALYNVSLQPECQVGACRLAAPELYIALKWTAKMAQYPPKTKAQVEAVERARLFASSALELLNRNPSNRTEMYKLEMHQKTEMADSVLKKSRHPSPPPETGTHKPHAHRRQHSWDRNGIADDPTWLQTPSGPSWCLTSTEDSVDSDDRMPRPPTPDKTNPPGAPASQDRPPGQLIYPAASASACNLLWQRQQGEPRTVQRRHSCALKPSAIWKEGSADLCHTVKSWEDTSLTVFKHVPGCQFCLSLYEHVTLPNGEVVHVYNKKHPQNKTEAVELLKPDVGLLAESGHGSLAAVLQDALPDPKAFLLHILQPTGGLIGLEAALNRADAPVTAPEEGFQTWEKLLKGMSGVNCHMLVELAERKVQAQVLTRQMSTIDNTEEWAITRSIFAPRQKESDGNDFYDTEDLMDLVMEKDWKRMMEKAKGKRWDCFTVCLAADLCKDASQYQSAWSVAGVGAEPLWLQFCEMPASA</sequence>
<evidence type="ECO:0000256" key="1">
    <source>
        <dbReference type="SAM" id="MobiDB-lite"/>
    </source>
</evidence>
<accession>A0AAE0L182</accession>
<feature type="compositionally biased region" description="Polar residues" evidence="1">
    <location>
        <begin position="339"/>
        <end position="354"/>
    </location>
</feature>
<dbReference type="EMBL" id="LGRX02011980">
    <property type="protein sequence ID" value="KAK3268172.1"/>
    <property type="molecule type" value="Genomic_DNA"/>
</dbReference>
<dbReference type="Proteomes" id="UP001190700">
    <property type="component" value="Unassembled WGS sequence"/>
</dbReference>